<organism evidence="1 2">
    <name type="scientific">Acinetobacter bereziniae LMG 1003 = CIP 70.12</name>
    <dbReference type="NCBI Taxonomy" id="981324"/>
    <lineage>
        <taxon>Bacteria</taxon>
        <taxon>Pseudomonadati</taxon>
        <taxon>Pseudomonadota</taxon>
        <taxon>Gammaproteobacteria</taxon>
        <taxon>Moraxellales</taxon>
        <taxon>Moraxellaceae</taxon>
        <taxon>Acinetobacter</taxon>
    </lineage>
</organism>
<keyword evidence="2" id="KW-1185">Reference proteome</keyword>
<evidence type="ECO:0000313" key="1">
    <source>
        <dbReference type="EMBL" id="ENV91127.1"/>
    </source>
</evidence>
<protein>
    <submittedName>
        <fullName evidence="1">Uncharacterized protein</fullName>
    </submittedName>
</protein>
<gene>
    <name evidence="1" type="ORF">F938_03626</name>
</gene>
<proteinExistence type="predicted"/>
<dbReference type="AlphaFoldDB" id="N9CZ44"/>
<accession>N9CZ44</accession>
<dbReference type="RefSeq" id="WP_005034017.1">
    <property type="nucleotide sequence ID" value="NZ_KB849756.1"/>
</dbReference>
<dbReference type="PATRIC" id="fig|1217650.3.peg.3566"/>
<dbReference type="Proteomes" id="UP000013251">
    <property type="component" value="Unassembled WGS sequence"/>
</dbReference>
<name>N9CZ44_ACIBZ</name>
<dbReference type="OrthoDB" id="6712577at2"/>
<dbReference type="HOGENOM" id="CLU_1536818_0_0_6"/>
<reference evidence="1 2" key="1">
    <citation type="submission" date="2013-02" db="EMBL/GenBank/DDBJ databases">
        <title>The Genome Sequence of Acinetobacter bereziniae CIP 70.12.</title>
        <authorList>
            <consortium name="The Broad Institute Genome Sequencing Platform"/>
            <consortium name="The Broad Institute Genome Sequencing Center for Infectious Disease"/>
            <person name="Cerqueira G."/>
            <person name="Feldgarden M."/>
            <person name="Courvalin P."/>
            <person name="Perichon B."/>
            <person name="Grillot-Courvalin C."/>
            <person name="Clermont D."/>
            <person name="Rocha E."/>
            <person name="Yoon E.-J."/>
            <person name="Nemec A."/>
            <person name="Walker B."/>
            <person name="Young S.K."/>
            <person name="Zeng Q."/>
            <person name="Gargeya S."/>
            <person name="Fitzgerald M."/>
            <person name="Haas B."/>
            <person name="Abouelleil A."/>
            <person name="Alvarado L."/>
            <person name="Arachchi H.M."/>
            <person name="Berlin A.M."/>
            <person name="Chapman S.B."/>
            <person name="Dewar J."/>
            <person name="Goldberg J."/>
            <person name="Griggs A."/>
            <person name="Gujja S."/>
            <person name="Hansen M."/>
            <person name="Howarth C."/>
            <person name="Imamovic A."/>
            <person name="Larimer J."/>
            <person name="McCowan C."/>
            <person name="Murphy C."/>
            <person name="Neiman D."/>
            <person name="Pearson M."/>
            <person name="Priest M."/>
            <person name="Roberts A."/>
            <person name="Saif S."/>
            <person name="Shea T."/>
            <person name="Sisk P."/>
            <person name="Sykes S."/>
            <person name="Wortman J."/>
            <person name="Nusbaum C."/>
            <person name="Birren B."/>
        </authorList>
    </citation>
    <scope>NUCLEOTIDE SEQUENCE [LARGE SCALE GENOMIC DNA]</scope>
    <source>
        <strain evidence="1 2">CIP 70.12</strain>
    </source>
</reference>
<dbReference type="EMBL" id="APQG01000047">
    <property type="protein sequence ID" value="ENV91127.1"/>
    <property type="molecule type" value="Genomic_DNA"/>
</dbReference>
<evidence type="ECO:0000313" key="2">
    <source>
        <dbReference type="Proteomes" id="UP000013251"/>
    </source>
</evidence>
<comment type="caution">
    <text evidence="1">The sequence shown here is derived from an EMBL/GenBank/DDBJ whole genome shotgun (WGS) entry which is preliminary data.</text>
</comment>
<sequence length="173" mass="20470">MTEQQHKNFILQEKELFKKSFVKGTIYDLSEHPSSETHPYDFADKNTNERWLGWLDHATENLNLKSDCMIGHTWFMKGSPVSALIKHAEEIYKAEVIAQNSKIKFGTDDNEVWWAHDVPYFGEVQMNWIKEDQEWDIYLDGCWQGPFNSKSECIQHLEECIQEKREEDQEHTA</sequence>